<evidence type="ECO:0000256" key="1">
    <source>
        <dbReference type="ARBA" id="ARBA00004162"/>
    </source>
</evidence>
<dbReference type="PANTHER" id="PTHR42982">
    <property type="entry name" value="SEC-INDEPENDENT PROTEIN TRANSLOCASE PROTEIN TATA"/>
    <property type="match status" value="1"/>
</dbReference>
<evidence type="ECO:0000256" key="6">
    <source>
        <dbReference type="ARBA" id="ARBA00022989"/>
    </source>
</evidence>
<dbReference type="NCBIfam" id="NF011430">
    <property type="entry name" value="PRK14861.1"/>
    <property type="match status" value="1"/>
</dbReference>
<organism evidence="11 12">
    <name type="scientific">Allobacillus halotolerans</name>
    <dbReference type="NCBI Taxonomy" id="570278"/>
    <lineage>
        <taxon>Bacteria</taxon>
        <taxon>Bacillati</taxon>
        <taxon>Bacillota</taxon>
        <taxon>Bacilli</taxon>
        <taxon>Bacillales</taxon>
        <taxon>Bacillaceae</taxon>
        <taxon>Allobacillus</taxon>
    </lineage>
</organism>
<dbReference type="HAMAP" id="MF_00236">
    <property type="entry name" value="TatA_E"/>
    <property type="match status" value="1"/>
</dbReference>
<name>A0ABS6GJK5_9BACI</name>
<keyword evidence="2 9" id="KW-0813">Transport</keyword>
<evidence type="ECO:0000256" key="8">
    <source>
        <dbReference type="ARBA" id="ARBA00023136"/>
    </source>
</evidence>
<evidence type="ECO:0000256" key="5">
    <source>
        <dbReference type="ARBA" id="ARBA00022927"/>
    </source>
</evidence>
<protein>
    <recommendedName>
        <fullName evidence="9">Sec-independent protein translocase protein TatA</fullName>
    </recommendedName>
</protein>
<evidence type="ECO:0000313" key="11">
    <source>
        <dbReference type="EMBL" id="MBU6079441.1"/>
    </source>
</evidence>
<keyword evidence="6 9" id="KW-1133">Transmembrane helix</keyword>
<keyword evidence="7 9" id="KW-0811">Translocation</keyword>
<evidence type="ECO:0000256" key="9">
    <source>
        <dbReference type="HAMAP-Rule" id="MF_00236"/>
    </source>
</evidence>
<evidence type="ECO:0000256" key="4">
    <source>
        <dbReference type="ARBA" id="ARBA00022692"/>
    </source>
</evidence>
<feature type="transmembrane region" description="Helical" evidence="9">
    <location>
        <begin position="6"/>
        <end position="23"/>
    </location>
</feature>
<sequence length="80" mass="8885">MGFTQIGIPGLILIVIILLVIFGPKKLPEFGKAAGQTLKEFKNSTNDLISEHEKDEKDAKDETEEDQSSENVDQKTDNHS</sequence>
<comment type="subunit">
    <text evidence="9">Forms a complex with TatC.</text>
</comment>
<reference evidence="11 12" key="1">
    <citation type="journal article" date="2011" name="Int. J. Syst. Evol. Microbiol.">
        <title>Allobacillus halotolerans gen. nov., sp. nov. isolated from shrimp paste.</title>
        <authorList>
            <person name="Sheu S.Y."/>
            <person name="Arun A.B."/>
            <person name="Jiang S.R."/>
            <person name="Young C.C."/>
            <person name="Chen W.M."/>
        </authorList>
    </citation>
    <scope>NUCLEOTIDE SEQUENCE [LARGE SCALE GENOMIC DNA]</scope>
    <source>
        <strain evidence="11 12">LMG 24826</strain>
    </source>
</reference>
<dbReference type="PANTHER" id="PTHR42982:SF1">
    <property type="entry name" value="SEC-INDEPENDENT PROTEIN TRANSLOCASE PROTEIN TATA"/>
    <property type="match status" value="1"/>
</dbReference>
<evidence type="ECO:0000256" key="3">
    <source>
        <dbReference type="ARBA" id="ARBA00022475"/>
    </source>
</evidence>
<feature type="compositionally biased region" description="Basic and acidic residues" evidence="10">
    <location>
        <begin position="49"/>
        <end position="60"/>
    </location>
</feature>
<keyword evidence="3 9" id="KW-1003">Cell membrane</keyword>
<dbReference type="Pfam" id="PF02416">
    <property type="entry name" value="TatA_B_E"/>
    <property type="match status" value="1"/>
</dbReference>
<keyword evidence="5 9" id="KW-0653">Protein transport</keyword>
<comment type="similarity">
    <text evidence="9">Belongs to the TatA/E family.</text>
</comment>
<evidence type="ECO:0000256" key="7">
    <source>
        <dbReference type="ARBA" id="ARBA00023010"/>
    </source>
</evidence>
<comment type="function">
    <text evidence="9">Part of the twin-arginine translocation (Tat) system that transports large folded proteins containing a characteristic twin-arginine motif in their signal peptide across membranes. TatA could form the protein-conducting channel of the Tat system.</text>
</comment>
<dbReference type="Gene3D" id="1.20.5.3310">
    <property type="match status" value="1"/>
</dbReference>
<gene>
    <name evidence="9 11" type="primary">tatA</name>
    <name evidence="11" type="ORF">KQ486_00250</name>
</gene>
<keyword evidence="4 9" id="KW-0812">Transmembrane</keyword>
<accession>A0ABS6GJK5</accession>
<comment type="caution">
    <text evidence="11">The sequence shown here is derived from an EMBL/GenBank/DDBJ whole genome shotgun (WGS) entry which is preliminary data.</text>
</comment>
<evidence type="ECO:0000256" key="2">
    <source>
        <dbReference type="ARBA" id="ARBA00022448"/>
    </source>
</evidence>
<evidence type="ECO:0000256" key="10">
    <source>
        <dbReference type="SAM" id="MobiDB-lite"/>
    </source>
</evidence>
<dbReference type="RefSeq" id="WP_144159031.1">
    <property type="nucleotide sequence ID" value="NZ_CAUPKR010000001.1"/>
</dbReference>
<dbReference type="InterPro" id="IPR006312">
    <property type="entry name" value="TatA/E"/>
</dbReference>
<comment type="subcellular location">
    <subcellularLocation>
        <location evidence="1 9">Cell membrane</location>
        <topology evidence="1 9">Single-pass membrane protein</topology>
    </subcellularLocation>
</comment>
<evidence type="ECO:0000313" key="12">
    <source>
        <dbReference type="Proteomes" id="UP000812672"/>
    </source>
</evidence>
<keyword evidence="12" id="KW-1185">Reference proteome</keyword>
<dbReference type="Proteomes" id="UP000812672">
    <property type="component" value="Unassembled WGS sequence"/>
</dbReference>
<feature type="region of interest" description="Disordered" evidence="10">
    <location>
        <begin position="41"/>
        <end position="80"/>
    </location>
</feature>
<dbReference type="EMBL" id="JAHLZF010000001">
    <property type="protein sequence ID" value="MBU6079441.1"/>
    <property type="molecule type" value="Genomic_DNA"/>
</dbReference>
<dbReference type="NCBIfam" id="TIGR01411">
    <property type="entry name" value="tatAE"/>
    <property type="match status" value="1"/>
</dbReference>
<keyword evidence="8 9" id="KW-0472">Membrane</keyword>
<dbReference type="InterPro" id="IPR003369">
    <property type="entry name" value="TatA/B/E"/>
</dbReference>
<proteinExistence type="inferred from homology"/>